<organism evidence="1 2">
    <name type="scientific">Corallococcus interemptor</name>
    <dbReference type="NCBI Taxonomy" id="2316720"/>
    <lineage>
        <taxon>Bacteria</taxon>
        <taxon>Pseudomonadati</taxon>
        <taxon>Myxococcota</taxon>
        <taxon>Myxococcia</taxon>
        <taxon>Myxococcales</taxon>
        <taxon>Cystobacterineae</taxon>
        <taxon>Myxococcaceae</taxon>
        <taxon>Corallococcus</taxon>
    </lineage>
</organism>
<dbReference type="RefSeq" id="WP_121724061.1">
    <property type="nucleotide sequence ID" value="NZ_RAWM01000050.1"/>
</dbReference>
<reference evidence="2" key="1">
    <citation type="submission" date="2018-09" db="EMBL/GenBank/DDBJ databases">
        <authorList>
            <person name="Livingstone P.G."/>
            <person name="Whitworth D.E."/>
        </authorList>
    </citation>
    <scope>NUCLEOTIDE SEQUENCE [LARGE SCALE GENOMIC DNA]</scope>
    <source>
        <strain evidence="2">AB047A</strain>
    </source>
</reference>
<gene>
    <name evidence="1" type="ORF">D7X96_19560</name>
</gene>
<dbReference type="EMBL" id="RAWM01000050">
    <property type="protein sequence ID" value="RKH67433.1"/>
    <property type="molecule type" value="Genomic_DNA"/>
</dbReference>
<evidence type="ECO:0008006" key="3">
    <source>
        <dbReference type="Google" id="ProtNLM"/>
    </source>
</evidence>
<comment type="caution">
    <text evidence="1">The sequence shown here is derived from an EMBL/GenBank/DDBJ whole genome shotgun (WGS) entry which is preliminary data.</text>
</comment>
<evidence type="ECO:0000313" key="2">
    <source>
        <dbReference type="Proteomes" id="UP000282656"/>
    </source>
</evidence>
<keyword evidence="2" id="KW-1185">Reference proteome</keyword>
<protein>
    <recommendedName>
        <fullName evidence="3">N-acetyltransferase</fullName>
    </recommendedName>
</protein>
<name>A0A3A8QFG2_9BACT</name>
<accession>A0A3A8QFG2</accession>
<dbReference type="OrthoDB" id="5519990at2"/>
<dbReference type="AlphaFoldDB" id="A0A3A8QFG2"/>
<evidence type="ECO:0000313" key="1">
    <source>
        <dbReference type="EMBL" id="RKH67433.1"/>
    </source>
</evidence>
<sequence>MTDGTRPILIEGYTAAEVLRMADQELSSFALTGEPVVIRIGSAELLGCFRLQSDTLIVELAHIESGGEGVLPTFWNLVRRLARARGVGSIEWVVHAVRCARPNLKLRRVLERRGFVVRILPGIGEAYFLLDVLPALSTTDSQAQR</sequence>
<proteinExistence type="predicted"/>
<dbReference type="Proteomes" id="UP000282656">
    <property type="component" value="Unassembled WGS sequence"/>
</dbReference>